<name>A0A371H9P8_MUCPR</name>
<evidence type="ECO:0000313" key="2">
    <source>
        <dbReference type="Proteomes" id="UP000257109"/>
    </source>
</evidence>
<dbReference type="EMBL" id="QJKJ01003203">
    <property type="protein sequence ID" value="RDX99537.1"/>
    <property type="molecule type" value="Genomic_DNA"/>
</dbReference>
<feature type="non-terminal residue" evidence="1">
    <location>
        <position position="1"/>
    </location>
</feature>
<dbReference type="AlphaFoldDB" id="A0A371H9P8"/>
<proteinExistence type="predicted"/>
<protein>
    <submittedName>
        <fullName evidence="1">Uncharacterized protein</fullName>
    </submittedName>
</protein>
<accession>A0A371H9P8</accession>
<dbReference type="Proteomes" id="UP000257109">
    <property type="component" value="Unassembled WGS sequence"/>
</dbReference>
<evidence type="ECO:0000313" key="1">
    <source>
        <dbReference type="EMBL" id="RDX99537.1"/>
    </source>
</evidence>
<reference evidence="1" key="1">
    <citation type="submission" date="2018-05" db="EMBL/GenBank/DDBJ databases">
        <title>Draft genome of Mucuna pruriens seed.</title>
        <authorList>
            <person name="Nnadi N.E."/>
            <person name="Vos R."/>
            <person name="Hasami M.H."/>
            <person name="Devisetty U.K."/>
            <person name="Aguiy J.C."/>
        </authorList>
    </citation>
    <scope>NUCLEOTIDE SEQUENCE [LARGE SCALE GENOMIC DNA]</scope>
    <source>
        <strain evidence="1">JCA_2017</strain>
    </source>
</reference>
<keyword evidence="2" id="KW-1185">Reference proteome</keyword>
<comment type="caution">
    <text evidence="1">The sequence shown here is derived from an EMBL/GenBank/DDBJ whole genome shotgun (WGS) entry which is preliminary data.</text>
</comment>
<gene>
    <name evidence="1" type="ORF">CR513_17395</name>
</gene>
<sequence length="231" mass="26213">MRIEASQPSKADSCRANFVALTLVQMPTLDRMLTPKHIPTPIPKDVITATSRSRLCKFSIGNRRMLGGHLKIWVECMTRSRSSDSLHSFDLEIDKTLNRIKKTKNINIGHSSDSFNSISEFDTFENKLDIADNPLYELEPMENNNRTLKELVKPDSYELKSRLIHLLPKFYSLAELEGVPRGLFHDETVGDPKRLHKDEGVFILSRWSSKGLVVSAIGHVQHVGRHEANVP</sequence>
<organism evidence="1 2">
    <name type="scientific">Mucuna pruriens</name>
    <name type="common">Velvet bean</name>
    <name type="synonym">Dolichos pruriens</name>
    <dbReference type="NCBI Taxonomy" id="157652"/>
    <lineage>
        <taxon>Eukaryota</taxon>
        <taxon>Viridiplantae</taxon>
        <taxon>Streptophyta</taxon>
        <taxon>Embryophyta</taxon>
        <taxon>Tracheophyta</taxon>
        <taxon>Spermatophyta</taxon>
        <taxon>Magnoliopsida</taxon>
        <taxon>eudicotyledons</taxon>
        <taxon>Gunneridae</taxon>
        <taxon>Pentapetalae</taxon>
        <taxon>rosids</taxon>
        <taxon>fabids</taxon>
        <taxon>Fabales</taxon>
        <taxon>Fabaceae</taxon>
        <taxon>Papilionoideae</taxon>
        <taxon>50 kb inversion clade</taxon>
        <taxon>NPAAA clade</taxon>
        <taxon>indigoferoid/millettioid clade</taxon>
        <taxon>Phaseoleae</taxon>
        <taxon>Mucuna</taxon>
    </lineage>
</organism>